<dbReference type="Pfam" id="PF12796">
    <property type="entry name" value="Ank_2"/>
    <property type="match status" value="2"/>
</dbReference>
<name>A0A3G4ZX77_9VIRU</name>
<evidence type="ECO:0000256" key="2">
    <source>
        <dbReference type="ARBA" id="ARBA00023043"/>
    </source>
</evidence>
<dbReference type="Gene3D" id="1.25.40.20">
    <property type="entry name" value="Ankyrin repeat-containing domain"/>
    <property type="match status" value="1"/>
</dbReference>
<keyword evidence="1" id="KW-0677">Repeat</keyword>
<reference evidence="3" key="1">
    <citation type="submission" date="2018-10" db="EMBL/GenBank/DDBJ databases">
        <title>Hidden diversity of soil giant viruses.</title>
        <authorList>
            <person name="Schulz F."/>
            <person name="Alteio L."/>
            <person name="Goudeau D."/>
            <person name="Ryan E.M."/>
            <person name="Malmstrom R.R."/>
            <person name="Blanchard J."/>
            <person name="Woyke T."/>
        </authorList>
    </citation>
    <scope>NUCLEOTIDE SEQUENCE</scope>
    <source>
        <strain evidence="3">FNV1</strain>
    </source>
</reference>
<dbReference type="PROSITE" id="PS50088">
    <property type="entry name" value="ANK_REPEAT"/>
    <property type="match status" value="3"/>
</dbReference>
<keyword evidence="2" id="KW-0040">ANK repeat</keyword>
<sequence>MNIKDNIKHASHLHDLLREYNRGNILKEQNTEIEDKCIKYIDTYTDFYNTQYCISSFKNITPLIYACICGNERIAAILIDKGANINTQCGDGITALIDAANHNMYNTVIKLIEHGADVNITTFNNKTALITACMSGYHNIAALLIQHGADVHVTTQYGSTALGQALNENFDTAILLMEHGADITDTNKWYKTMNPETNTHRAYRYMYTQYNKSISAVVNGDICFRQTYVPGLIEMICDFIL</sequence>
<organism evidence="3">
    <name type="scientific">Faunusvirus sp</name>
    <dbReference type="NCBI Taxonomy" id="2487766"/>
    <lineage>
        <taxon>Viruses</taxon>
        <taxon>Varidnaviria</taxon>
        <taxon>Bamfordvirae</taxon>
        <taxon>Nucleocytoviricota</taxon>
        <taxon>Megaviricetes</taxon>
        <taxon>Imitervirales</taxon>
        <taxon>Mimiviridae</taxon>
    </lineage>
</organism>
<evidence type="ECO:0000313" key="3">
    <source>
        <dbReference type="EMBL" id="AYV79450.1"/>
    </source>
</evidence>
<accession>A0A3G4ZX77</accession>
<dbReference type="EMBL" id="MK072146">
    <property type="protein sequence ID" value="AYV79450.1"/>
    <property type="molecule type" value="Genomic_DNA"/>
</dbReference>
<dbReference type="InterPro" id="IPR036770">
    <property type="entry name" value="Ankyrin_rpt-contain_sf"/>
</dbReference>
<dbReference type="PROSITE" id="PS50297">
    <property type="entry name" value="ANK_REP_REGION"/>
    <property type="match status" value="3"/>
</dbReference>
<gene>
    <name evidence="3" type="ORF">Faunusvirus15_1</name>
</gene>
<dbReference type="PANTHER" id="PTHR24171">
    <property type="entry name" value="ANKYRIN REPEAT DOMAIN-CONTAINING PROTEIN 39-RELATED"/>
    <property type="match status" value="1"/>
</dbReference>
<dbReference type="InterPro" id="IPR002110">
    <property type="entry name" value="Ankyrin_rpt"/>
</dbReference>
<proteinExistence type="predicted"/>
<dbReference type="SMART" id="SM00248">
    <property type="entry name" value="ANK"/>
    <property type="match status" value="4"/>
</dbReference>
<evidence type="ECO:0000256" key="1">
    <source>
        <dbReference type="ARBA" id="ARBA00022737"/>
    </source>
</evidence>
<dbReference type="SUPFAM" id="SSF48403">
    <property type="entry name" value="Ankyrin repeat"/>
    <property type="match status" value="1"/>
</dbReference>
<protein>
    <submittedName>
        <fullName evidence="3">Uncharacterized protein</fullName>
    </submittedName>
</protein>